<dbReference type="Pfam" id="PF02386">
    <property type="entry name" value="TrkH"/>
    <property type="match status" value="1"/>
</dbReference>
<evidence type="ECO:0000256" key="2">
    <source>
        <dbReference type="ARBA" id="ARBA00009137"/>
    </source>
</evidence>
<feature type="transmembrane region" description="Helical" evidence="12">
    <location>
        <begin position="185"/>
        <end position="204"/>
    </location>
</feature>
<evidence type="ECO:0000256" key="6">
    <source>
        <dbReference type="ARBA" id="ARBA00022538"/>
    </source>
</evidence>
<evidence type="ECO:0000256" key="3">
    <source>
        <dbReference type="ARBA" id="ARBA00022448"/>
    </source>
</evidence>
<organism evidence="13">
    <name type="scientific">hydrothermal vent metagenome</name>
    <dbReference type="NCBI Taxonomy" id="652676"/>
    <lineage>
        <taxon>unclassified sequences</taxon>
        <taxon>metagenomes</taxon>
        <taxon>ecological metagenomes</taxon>
    </lineage>
</organism>
<evidence type="ECO:0000256" key="7">
    <source>
        <dbReference type="ARBA" id="ARBA00022692"/>
    </source>
</evidence>
<proteinExistence type="inferred from homology"/>
<evidence type="ECO:0000256" key="12">
    <source>
        <dbReference type="SAM" id="Phobius"/>
    </source>
</evidence>
<sequence>MHSKMILKVLGLLLMLFSLSLVPPILVALIYQDGALIEFLKVLIAVLILGLLLWYPVHNHNRDLKIRDGFLIVVMFWTVLGFVGALPFYLLEALGPLSLTDAIFESFSGLTTTGATVITGLDTLPHAILWYRQQLQWMGGMGIIVLAVAILPMLGVGGMQLYRAETPGPMKDSKIAPRISETAKALWYIYAGLTLACAVAYWMAGMDWFDAFGHSFSTVAIGGFSTHDGSIGYFDSVAIEGVAIFFMFLAGINFALHFSAFRQMNGFAYFRDPEFKTYLGILLAGILIVTLYLYYQQVYPTFEEAVRYGVFQTVSIATTTGFANADFSAWPAFLPFMLIFMSFIGGCAGSTAGGMKMIRFVLLFKQGMREIKGLLHPNAILPVKLSGKSIPEKVMTAVWGFFAVYVFTFAVLMLSIMALGVDEVTAFSSIAAMMNNLGPGLGEVSDNFQSMSDPVKWILTFAMLLGRLEIFTLLVLFTAAFWRK</sequence>
<feature type="transmembrane region" description="Helical" evidence="12">
    <location>
        <begin position="38"/>
        <end position="57"/>
    </location>
</feature>
<dbReference type="PANTHER" id="PTHR32024:SF2">
    <property type="entry name" value="TRK SYSTEM POTASSIUM UPTAKE PROTEIN TRKG-RELATED"/>
    <property type="match status" value="1"/>
</dbReference>
<protein>
    <submittedName>
        <fullName evidence="13">Trk potassium uptake system protein TrkH</fullName>
    </submittedName>
</protein>
<evidence type="ECO:0000256" key="1">
    <source>
        <dbReference type="ARBA" id="ARBA00004429"/>
    </source>
</evidence>
<keyword evidence="7 12" id="KW-0812">Transmembrane</keyword>
<keyword evidence="9 12" id="KW-1133">Transmembrane helix</keyword>
<keyword evidence="4" id="KW-1003">Cell membrane</keyword>
<evidence type="ECO:0000256" key="8">
    <source>
        <dbReference type="ARBA" id="ARBA00022958"/>
    </source>
</evidence>
<dbReference type="NCBIfam" id="TIGR00933">
    <property type="entry name" value="2a38"/>
    <property type="match status" value="1"/>
</dbReference>
<keyword evidence="5" id="KW-0997">Cell inner membrane</keyword>
<dbReference type="EMBL" id="UOFB01000124">
    <property type="protein sequence ID" value="VAW46184.1"/>
    <property type="molecule type" value="Genomic_DNA"/>
</dbReference>
<feature type="transmembrane region" description="Helical" evidence="12">
    <location>
        <begin position="457"/>
        <end position="482"/>
    </location>
</feature>
<keyword evidence="8" id="KW-0630">Potassium</keyword>
<comment type="subcellular location">
    <subcellularLocation>
        <location evidence="1">Cell inner membrane</location>
        <topology evidence="1">Multi-pass membrane protein</topology>
    </subcellularLocation>
</comment>
<evidence type="ECO:0000256" key="11">
    <source>
        <dbReference type="ARBA" id="ARBA00023136"/>
    </source>
</evidence>
<feature type="transmembrane region" description="Helical" evidence="12">
    <location>
        <begin position="277"/>
        <end position="295"/>
    </location>
</feature>
<evidence type="ECO:0000256" key="10">
    <source>
        <dbReference type="ARBA" id="ARBA00023065"/>
    </source>
</evidence>
<evidence type="ECO:0000256" key="9">
    <source>
        <dbReference type="ARBA" id="ARBA00022989"/>
    </source>
</evidence>
<evidence type="ECO:0000313" key="13">
    <source>
        <dbReference type="EMBL" id="VAW46184.1"/>
    </source>
</evidence>
<evidence type="ECO:0000256" key="4">
    <source>
        <dbReference type="ARBA" id="ARBA00022475"/>
    </source>
</evidence>
<feature type="transmembrane region" description="Helical" evidence="12">
    <location>
        <begin position="332"/>
        <end position="355"/>
    </location>
</feature>
<feature type="transmembrane region" description="Helical" evidence="12">
    <location>
        <begin position="237"/>
        <end position="256"/>
    </location>
</feature>
<keyword evidence="3" id="KW-0813">Transport</keyword>
<gene>
    <name evidence="13" type="ORF">MNBD_GAMMA04-1685</name>
</gene>
<dbReference type="PIRSF" id="PIRSF006247">
    <property type="entry name" value="TrkH"/>
    <property type="match status" value="1"/>
</dbReference>
<keyword evidence="11 12" id="KW-0472">Membrane</keyword>
<dbReference type="GO" id="GO:0015379">
    <property type="term" value="F:potassium:chloride symporter activity"/>
    <property type="evidence" value="ECO:0007669"/>
    <property type="project" value="InterPro"/>
</dbReference>
<keyword evidence="10" id="KW-0406">Ion transport</keyword>
<feature type="transmembrane region" description="Helical" evidence="12">
    <location>
        <begin position="394"/>
        <end position="419"/>
    </location>
</feature>
<reference evidence="13" key="1">
    <citation type="submission" date="2018-06" db="EMBL/GenBank/DDBJ databases">
        <authorList>
            <person name="Zhirakovskaya E."/>
        </authorList>
    </citation>
    <scope>NUCLEOTIDE SEQUENCE</scope>
</reference>
<keyword evidence="6" id="KW-0633">Potassium transport</keyword>
<name>A0A3B0WR38_9ZZZZ</name>
<evidence type="ECO:0000256" key="5">
    <source>
        <dbReference type="ARBA" id="ARBA00022519"/>
    </source>
</evidence>
<dbReference type="InterPro" id="IPR004772">
    <property type="entry name" value="TrkH"/>
</dbReference>
<dbReference type="InterPro" id="IPR003445">
    <property type="entry name" value="Cat_transpt"/>
</dbReference>
<dbReference type="GO" id="GO:0005886">
    <property type="term" value="C:plasma membrane"/>
    <property type="evidence" value="ECO:0007669"/>
    <property type="project" value="UniProtKB-SubCell"/>
</dbReference>
<feature type="transmembrane region" description="Helical" evidence="12">
    <location>
        <begin position="137"/>
        <end position="164"/>
    </location>
</feature>
<comment type="similarity">
    <text evidence="2">Belongs to the TrkH potassium transport family.</text>
</comment>
<dbReference type="PANTHER" id="PTHR32024">
    <property type="entry name" value="TRK SYSTEM POTASSIUM UPTAKE PROTEIN TRKG-RELATED"/>
    <property type="match status" value="1"/>
</dbReference>
<accession>A0A3B0WR38</accession>
<feature type="transmembrane region" description="Helical" evidence="12">
    <location>
        <begin position="69"/>
        <end position="90"/>
    </location>
</feature>
<dbReference type="AlphaFoldDB" id="A0A3B0WR38"/>